<dbReference type="Gene3D" id="3.30.465.10">
    <property type="match status" value="1"/>
</dbReference>
<dbReference type="FunFam" id="3.30.465.10:FF:000017">
    <property type="entry name" value="Xanthine dehydrogenase, FAD binding subunit"/>
    <property type="match status" value="1"/>
</dbReference>
<evidence type="ECO:0000256" key="3">
    <source>
        <dbReference type="ARBA" id="ARBA00023002"/>
    </source>
</evidence>
<dbReference type="Proteomes" id="UP000010880">
    <property type="component" value="Chromosome"/>
</dbReference>
<proteinExistence type="predicted"/>
<dbReference type="InterPro" id="IPR036683">
    <property type="entry name" value="CO_DH_flav_C_dom_sf"/>
</dbReference>
<dbReference type="Pfam" id="PF00941">
    <property type="entry name" value="FAD_binding_5"/>
    <property type="match status" value="1"/>
</dbReference>
<organism evidence="5 6">
    <name type="scientific">Halobacteroides halobius (strain ATCC 35273 / DSM 5150 / MD-1)</name>
    <dbReference type="NCBI Taxonomy" id="748449"/>
    <lineage>
        <taxon>Bacteria</taxon>
        <taxon>Bacillati</taxon>
        <taxon>Bacillota</taxon>
        <taxon>Clostridia</taxon>
        <taxon>Halanaerobiales</taxon>
        <taxon>Halobacteroidaceae</taxon>
        <taxon>Halobacteroides</taxon>
    </lineage>
</organism>
<reference evidence="6" key="1">
    <citation type="submission" date="2012-02" db="EMBL/GenBank/DDBJ databases">
        <title>The complete genome of Halobacteroides halobius DSM 5150.</title>
        <authorList>
            <person name="Lucas S."/>
            <person name="Copeland A."/>
            <person name="Lapidus A."/>
            <person name="Glavina del Rio T."/>
            <person name="Dalin E."/>
            <person name="Tice H."/>
            <person name="Bruce D."/>
            <person name="Goodwin L."/>
            <person name="Pitluck S."/>
            <person name="Peters L."/>
            <person name="Mikhailova N."/>
            <person name="Gu W."/>
            <person name="Kyrpides N."/>
            <person name="Mavromatis K."/>
            <person name="Ivanova N."/>
            <person name="Brettin T."/>
            <person name="Detter J.C."/>
            <person name="Han C."/>
            <person name="Larimer F."/>
            <person name="Land M."/>
            <person name="Hauser L."/>
            <person name="Markowitz V."/>
            <person name="Cheng J.-F."/>
            <person name="Hugenholtz P."/>
            <person name="Woyke T."/>
            <person name="Wu D."/>
            <person name="Tindall B."/>
            <person name="Pomrenke H."/>
            <person name="Brambilla E."/>
            <person name="Klenk H.-P."/>
            <person name="Eisen J.A."/>
        </authorList>
    </citation>
    <scope>NUCLEOTIDE SEQUENCE [LARGE SCALE GENOMIC DNA]</scope>
    <source>
        <strain evidence="6">ATCC 35273 / DSM 5150 / MD-1</strain>
    </source>
</reference>
<dbReference type="InterPro" id="IPR016167">
    <property type="entry name" value="FAD-bd_PCMH_sub1"/>
</dbReference>
<dbReference type="RefSeq" id="WP_015326730.1">
    <property type="nucleotide sequence ID" value="NC_019978.1"/>
</dbReference>
<keyword evidence="2" id="KW-0274">FAD</keyword>
<dbReference type="InterPro" id="IPR005107">
    <property type="entry name" value="CO_DH_flav_C"/>
</dbReference>
<dbReference type="STRING" id="748449.Halha_1044"/>
<dbReference type="HOGENOM" id="CLU_058050_0_0_9"/>
<dbReference type="InterPro" id="IPR036318">
    <property type="entry name" value="FAD-bd_PCMH-like_sf"/>
</dbReference>
<keyword evidence="1" id="KW-0285">Flavoprotein</keyword>
<feature type="domain" description="FAD-binding PCMH-type" evidence="4">
    <location>
        <begin position="1"/>
        <end position="177"/>
    </location>
</feature>
<dbReference type="InterPro" id="IPR051312">
    <property type="entry name" value="Diverse_Substr_Oxidored"/>
</dbReference>
<dbReference type="SUPFAM" id="SSF56176">
    <property type="entry name" value="FAD-binding/transporter-associated domain-like"/>
    <property type="match status" value="1"/>
</dbReference>
<sequence length="292" mass="32579">MLKYEFLTTKELDQALDYLKEYDNVEIIAGGTDVLVNMHNQDFDNSNLDYVLDISNLKGLDKIKKEEEYIKLGPLVTHANIMKNPIIQKEYPLLAKAASTIGSTQIRNRATVGGNIINASPAADLLPPLIALDAKAVLESQTKRRVLPLSNLVTGPYRTDIKSNEILTELKIPLDNQQLYGNFQKIGRRKALAIARLNLALVTKVDANQFFADTRLVPGAATPSPQRFEKLEAAIDGEKIADINLEEIGRLAHQEMVSITGERWSTPYKKPAIATLVQRALREIIKEVNHNE</sequence>
<dbReference type="Gene3D" id="3.30.390.50">
    <property type="entry name" value="CO dehydrogenase flavoprotein, C-terminal domain"/>
    <property type="match status" value="1"/>
</dbReference>
<gene>
    <name evidence="5" type="ordered locus">Halha_1044</name>
</gene>
<dbReference type="PROSITE" id="PS51387">
    <property type="entry name" value="FAD_PCMH"/>
    <property type="match status" value="1"/>
</dbReference>
<dbReference type="InterPro" id="IPR002346">
    <property type="entry name" value="Mopterin_DH_FAD-bd"/>
</dbReference>
<dbReference type="eggNOG" id="COG1319">
    <property type="taxonomic scope" value="Bacteria"/>
</dbReference>
<dbReference type="Pfam" id="PF03450">
    <property type="entry name" value="CO_deh_flav_C"/>
    <property type="match status" value="1"/>
</dbReference>
<dbReference type="AlphaFoldDB" id="L0K8Y2"/>
<evidence type="ECO:0000256" key="2">
    <source>
        <dbReference type="ARBA" id="ARBA00022827"/>
    </source>
</evidence>
<dbReference type="SMART" id="SM01092">
    <property type="entry name" value="CO_deh_flav_C"/>
    <property type="match status" value="1"/>
</dbReference>
<evidence type="ECO:0000259" key="4">
    <source>
        <dbReference type="PROSITE" id="PS51387"/>
    </source>
</evidence>
<dbReference type="SUPFAM" id="SSF55447">
    <property type="entry name" value="CO dehydrogenase flavoprotein C-terminal domain-like"/>
    <property type="match status" value="1"/>
</dbReference>
<dbReference type="EMBL" id="CP003359">
    <property type="protein sequence ID" value="AGB41005.1"/>
    <property type="molecule type" value="Genomic_DNA"/>
</dbReference>
<dbReference type="GO" id="GO:0016491">
    <property type="term" value="F:oxidoreductase activity"/>
    <property type="evidence" value="ECO:0007669"/>
    <property type="project" value="UniProtKB-KW"/>
</dbReference>
<dbReference type="InterPro" id="IPR016169">
    <property type="entry name" value="FAD-bd_PCMH_sub2"/>
</dbReference>
<evidence type="ECO:0000256" key="1">
    <source>
        <dbReference type="ARBA" id="ARBA00022630"/>
    </source>
</evidence>
<evidence type="ECO:0000313" key="5">
    <source>
        <dbReference type="EMBL" id="AGB41005.1"/>
    </source>
</evidence>
<dbReference type="PANTHER" id="PTHR42659:SF9">
    <property type="entry name" value="XANTHINE DEHYDROGENASE FAD-BINDING SUBUNIT XDHB-RELATED"/>
    <property type="match status" value="1"/>
</dbReference>
<name>L0K8Y2_HALHC</name>
<dbReference type="OrthoDB" id="9789842at2"/>
<dbReference type="GO" id="GO:0071949">
    <property type="term" value="F:FAD binding"/>
    <property type="evidence" value="ECO:0007669"/>
    <property type="project" value="InterPro"/>
</dbReference>
<dbReference type="KEGG" id="hhl:Halha_1044"/>
<dbReference type="InterPro" id="IPR016166">
    <property type="entry name" value="FAD-bd_PCMH"/>
</dbReference>
<keyword evidence="6" id="KW-1185">Reference proteome</keyword>
<keyword evidence="3" id="KW-0560">Oxidoreductase</keyword>
<accession>L0K8Y2</accession>
<evidence type="ECO:0000313" key="6">
    <source>
        <dbReference type="Proteomes" id="UP000010880"/>
    </source>
</evidence>
<dbReference type="PANTHER" id="PTHR42659">
    <property type="entry name" value="XANTHINE DEHYDROGENASE SUBUNIT C-RELATED"/>
    <property type="match status" value="1"/>
</dbReference>
<protein>
    <submittedName>
        <fullName evidence="5">Aerobic-type carbon monoxide dehydrogenase, middle subunit CoxM/CutM-like protein</fullName>
    </submittedName>
</protein>
<dbReference type="Gene3D" id="3.30.43.10">
    <property type="entry name" value="Uridine Diphospho-n-acetylenolpyruvylglucosamine Reductase, domain 2"/>
    <property type="match status" value="1"/>
</dbReference>